<sequence>MVKKAKPRYQEATCPPSTTLSRIGCLAGRNLSQNEPASHLSRKYLEMKQPKKGKSPPKPLPSSRLVHAAEGIAIHT</sequence>
<name>A0A8K0HPE7_9ROSA</name>
<organism evidence="2 3">
    <name type="scientific">Rhamnella rubrinervis</name>
    <dbReference type="NCBI Taxonomy" id="2594499"/>
    <lineage>
        <taxon>Eukaryota</taxon>
        <taxon>Viridiplantae</taxon>
        <taxon>Streptophyta</taxon>
        <taxon>Embryophyta</taxon>
        <taxon>Tracheophyta</taxon>
        <taxon>Spermatophyta</taxon>
        <taxon>Magnoliopsida</taxon>
        <taxon>eudicotyledons</taxon>
        <taxon>Gunneridae</taxon>
        <taxon>Pentapetalae</taxon>
        <taxon>rosids</taxon>
        <taxon>fabids</taxon>
        <taxon>Rosales</taxon>
        <taxon>Rhamnaceae</taxon>
        <taxon>rhamnoid group</taxon>
        <taxon>Rhamneae</taxon>
        <taxon>Rhamnella</taxon>
    </lineage>
</organism>
<feature type="region of interest" description="Disordered" evidence="1">
    <location>
        <begin position="29"/>
        <end position="76"/>
    </location>
</feature>
<evidence type="ECO:0000313" key="3">
    <source>
        <dbReference type="Proteomes" id="UP000796880"/>
    </source>
</evidence>
<dbReference type="EMBL" id="VOIH02000001">
    <property type="protein sequence ID" value="KAF3455919.1"/>
    <property type="molecule type" value="Genomic_DNA"/>
</dbReference>
<gene>
    <name evidence="2" type="ORF">FNV43_RR00562</name>
</gene>
<comment type="caution">
    <text evidence="2">The sequence shown here is derived from an EMBL/GenBank/DDBJ whole genome shotgun (WGS) entry which is preliminary data.</text>
</comment>
<accession>A0A8K0HPE7</accession>
<evidence type="ECO:0000313" key="2">
    <source>
        <dbReference type="EMBL" id="KAF3455919.1"/>
    </source>
</evidence>
<evidence type="ECO:0000256" key="1">
    <source>
        <dbReference type="SAM" id="MobiDB-lite"/>
    </source>
</evidence>
<dbReference type="Proteomes" id="UP000796880">
    <property type="component" value="Unassembled WGS sequence"/>
</dbReference>
<proteinExistence type="predicted"/>
<reference evidence="2" key="1">
    <citation type="submission" date="2020-03" db="EMBL/GenBank/DDBJ databases">
        <title>A high-quality chromosome-level genome assembly of a woody plant with both climbing and erect habits, Rhamnella rubrinervis.</title>
        <authorList>
            <person name="Lu Z."/>
            <person name="Yang Y."/>
            <person name="Zhu X."/>
            <person name="Sun Y."/>
        </authorList>
    </citation>
    <scope>NUCLEOTIDE SEQUENCE</scope>
    <source>
        <strain evidence="2">BYM</strain>
        <tissue evidence="2">Leaf</tissue>
    </source>
</reference>
<protein>
    <submittedName>
        <fullName evidence="2">Uncharacterized protein</fullName>
    </submittedName>
</protein>
<dbReference type="AlphaFoldDB" id="A0A8K0HPE7"/>
<keyword evidence="3" id="KW-1185">Reference proteome</keyword>